<dbReference type="Pfam" id="PF00015">
    <property type="entry name" value="MCPsignal"/>
    <property type="match status" value="1"/>
</dbReference>
<dbReference type="SMART" id="SM00283">
    <property type="entry name" value="MA"/>
    <property type="match status" value="1"/>
</dbReference>
<evidence type="ECO:0000256" key="3">
    <source>
        <dbReference type="SAM" id="Coils"/>
    </source>
</evidence>
<dbReference type="SUPFAM" id="SSF58104">
    <property type="entry name" value="Methyl-accepting chemotaxis protein (MCP) signaling domain"/>
    <property type="match status" value="1"/>
</dbReference>
<dbReference type="InterPro" id="IPR004089">
    <property type="entry name" value="MCPsignal_dom"/>
</dbReference>
<gene>
    <name evidence="5" type="ORF">J2S19_002655</name>
</gene>
<dbReference type="EMBL" id="JAUSUD010000012">
    <property type="protein sequence ID" value="MDQ0231372.1"/>
    <property type="molecule type" value="Genomic_DNA"/>
</dbReference>
<keyword evidence="3" id="KW-0175">Coiled coil</keyword>
<organism evidence="5 6">
    <name type="scientific">Metabacillus malikii</name>
    <dbReference type="NCBI Taxonomy" id="1504265"/>
    <lineage>
        <taxon>Bacteria</taxon>
        <taxon>Bacillati</taxon>
        <taxon>Bacillota</taxon>
        <taxon>Bacilli</taxon>
        <taxon>Bacillales</taxon>
        <taxon>Bacillaceae</taxon>
        <taxon>Metabacillus</taxon>
    </lineage>
</organism>
<feature type="coiled-coil region" evidence="3">
    <location>
        <begin position="245"/>
        <end position="272"/>
    </location>
</feature>
<dbReference type="PROSITE" id="PS50111">
    <property type="entry name" value="CHEMOTAXIS_TRANSDUC_2"/>
    <property type="match status" value="1"/>
</dbReference>
<evidence type="ECO:0000256" key="2">
    <source>
        <dbReference type="PROSITE-ProRule" id="PRU00284"/>
    </source>
</evidence>
<name>A0ABT9ZGG5_9BACI</name>
<sequence>MTYKIDSLDDLIRVIPIIKEAIPADLSIAICDVEQFIAYFPGKDINLGIKKGQKIDPKEPLYTSIHQKKRLQANVPADFYGFEFTGTAQPIYDNRNKVIGGIAIQLRRQTELRAIAEQLSHSLTQANEKISSVANGSTALAELSQNLLVQSGDAEKNVKQTDTVLSMIKGVADQTNLLGLNAAIEAARAGDKGKGFGIVANEIRRLSKETVTSTEKVSDITGQIKKATAQMGDAINKIASVGNEQANSMKEMANLIDELDNLSKKLEQFAEQL</sequence>
<evidence type="ECO:0000256" key="1">
    <source>
        <dbReference type="ARBA" id="ARBA00023224"/>
    </source>
</evidence>
<keyword evidence="6" id="KW-1185">Reference proteome</keyword>
<dbReference type="Gene3D" id="1.10.287.950">
    <property type="entry name" value="Methyl-accepting chemotaxis protein"/>
    <property type="match status" value="1"/>
</dbReference>
<dbReference type="Proteomes" id="UP001234495">
    <property type="component" value="Unassembled WGS sequence"/>
</dbReference>
<dbReference type="PANTHER" id="PTHR32089:SF112">
    <property type="entry name" value="LYSOZYME-LIKE PROTEIN-RELATED"/>
    <property type="match status" value="1"/>
</dbReference>
<evidence type="ECO:0000313" key="6">
    <source>
        <dbReference type="Proteomes" id="UP001234495"/>
    </source>
</evidence>
<reference evidence="5 6" key="1">
    <citation type="submission" date="2023-07" db="EMBL/GenBank/DDBJ databases">
        <title>Genomic Encyclopedia of Type Strains, Phase IV (KMG-IV): sequencing the most valuable type-strain genomes for metagenomic binning, comparative biology and taxonomic classification.</title>
        <authorList>
            <person name="Goeker M."/>
        </authorList>
    </citation>
    <scope>NUCLEOTIDE SEQUENCE [LARGE SCALE GENOMIC DNA]</scope>
    <source>
        <strain evidence="5 6">DSM 29005</strain>
    </source>
</reference>
<accession>A0ABT9ZGG5</accession>
<keyword evidence="1 2" id="KW-0807">Transducer</keyword>
<evidence type="ECO:0000313" key="5">
    <source>
        <dbReference type="EMBL" id="MDQ0231372.1"/>
    </source>
</evidence>
<protein>
    <submittedName>
        <fullName evidence="5">Uncharacterized protein YukE</fullName>
    </submittedName>
</protein>
<comment type="caution">
    <text evidence="5">The sequence shown here is derived from an EMBL/GenBank/DDBJ whole genome shotgun (WGS) entry which is preliminary data.</text>
</comment>
<dbReference type="PANTHER" id="PTHR32089">
    <property type="entry name" value="METHYL-ACCEPTING CHEMOTAXIS PROTEIN MCPB"/>
    <property type="match status" value="1"/>
</dbReference>
<feature type="domain" description="Methyl-accepting transducer" evidence="4">
    <location>
        <begin position="111"/>
        <end position="273"/>
    </location>
</feature>
<evidence type="ECO:0000259" key="4">
    <source>
        <dbReference type="PROSITE" id="PS50111"/>
    </source>
</evidence>
<dbReference type="RefSeq" id="WP_307342223.1">
    <property type="nucleotide sequence ID" value="NZ_JAUSUD010000012.1"/>
</dbReference>
<proteinExistence type="predicted"/>